<sequence length="505" mass="55861">MFVTSLPSAAAILLAITTTSATASANTSSKSRADAVKATFHHAWDGYYEFAFPHDQLQPLDNTYNDNYDGWAASAIDALSTAIVMGHEDIVNVIVDYIPTIHFSQTPTDGTISLFETTIRYLGGLLAGYDLLNGPAAQLINHDKNKTDAILAQATSLANSLSYSFSSSSGIPHNNLFLNNQSWDTSTTNGLATVGTLVLEWTRLSDLTGNQTYANLSQKAESYLLSPQPSWAEPFPGLVGTNIDIESGEFQDNDVTWNGGDDSFYEYLLKFYIYSPSRFADYRDRWEAAAHSTMENLTSHPPLRPELTFVRNYNNGTWDNSSEHLTGFIGGNFLLGGSVLNRTDLIEYGLNLTAAWHHTYASTASHIGPDSFSWNDTAVPDDQQAFYNETGLFSTNGNYILRPEVIESYYYAWRITGDEMYRDWVWDAYVAINKTTLAGSGNAELSDVNDPDGGGFLNNQDSFFFAEVLKYCYLTFADDADYQVKANGANKFVFNTEAHPFLIQG</sequence>
<evidence type="ECO:0000256" key="10">
    <source>
        <dbReference type="ARBA" id="ARBA00048605"/>
    </source>
</evidence>
<keyword evidence="11" id="KW-0479">Metal-binding</keyword>
<keyword evidence="6" id="KW-1015">Disulfide bond</keyword>
<dbReference type="FunFam" id="1.50.10.10:FF:000047">
    <property type="entry name" value="Mannosyl-oligosaccharide alpha-1,2-mannosidase"/>
    <property type="match status" value="1"/>
</dbReference>
<evidence type="ECO:0000256" key="3">
    <source>
        <dbReference type="ARBA" id="ARBA00007658"/>
    </source>
</evidence>
<keyword evidence="11" id="KW-0106">Calcium</keyword>
<dbReference type="InterPro" id="IPR012341">
    <property type="entry name" value="6hp_glycosidase-like_sf"/>
</dbReference>
<dbReference type="GO" id="GO:0005975">
    <property type="term" value="P:carbohydrate metabolic process"/>
    <property type="evidence" value="ECO:0007669"/>
    <property type="project" value="InterPro"/>
</dbReference>
<dbReference type="GO" id="GO:0016020">
    <property type="term" value="C:membrane"/>
    <property type="evidence" value="ECO:0007669"/>
    <property type="project" value="InterPro"/>
</dbReference>
<evidence type="ECO:0000256" key="12">
    <source>
        <dbReference type="RuleBase" id="RU361193"/>
    </source>
</evidence>
<dbReference type="Gene3D" id="1.50.10.10">
    <property type="match status" value="1"/>
</dbReference>
<feature type="binding site" evidence="11">
    <location>
        <position position="496"/>
    </location>
    <ligand>
        <name>Ca(2+)</name>
        <dbReference type="ChEBI" id="CHEBI:29108"/>
    </ligand>
</feature>
<keyword evidence="15" id="KW-1185">Reference proteome</keyword>
<accession>A0A0U1LIW0</accession>
<feature type="chain" id="PRO_5006710989" description="alpha-1,2-Mannosidase" evidence="13">
    <location>
        <begin position="22"/>
        <end position="505"/>
    </location>
</feature>
<evidence type="ECO:0000256" key="6">
    <source>
        <dbReference type="ARBA" id="ARBA00023157"/>
    </source>
</evidence>
<comment type="cofactor">
    <cofactor evidence="1 11">
        <name>Ca(2+)</name>
        <dbReference type="ChEBI" id="CHEBI:29108"/>
    </cofactor>
</comment>
<comment type="catalytic activity">
    <reaction evidence="9">
        <text>N(4)-(alpha-D-Man-(1-&gt;2)-alpha-D-Man-(1-&gt;2)-alpha-D-Man-(1-&gt;3)-[alpha-D-Man-(1-&gt;3)-[alpha-D-Man-(1-&gt;2)-alpha-D-Man-(1-&gt;6)]-alpha-D-Man-(1-&gt;6)]-beta-D-Man-(1-&gt;4)-beta-D-GlcNAc-(1-&gt;4)-beta-D-GlcNAc)-L-asparaginyl-[protein] (N-glucan mannose isomer 8A1,2,3B1,3) + 3 H2O = N(4)-(alpha-D-Man-(1-&gt;3)-[alpha-D-Man-(1-&gt;3)-[alpha-D-Man-(1-&gt;6)]-alpha-D-Man-(1-&gt;6)]-beta-D-Man-(1-&gt;4)-beta-D-GlcNAc-(1-&gt;4)-beta-D-GlcNAc)-L-asparaginyl-[protein] (N-glucan mannose isomer 5A1,2) + 3 beta-D-mannose</text>
        <dbReference type="Rhea" id="RHEA:56028"/>
        <dbReference type="Rhea" id="RHEA-COMP:14358"/>
        <dbReference type="Rhea" id="RHEA-COMP:14367"/>
        <dbReference type="ChEBI" id="CHEBI:15377"/>
        <dbReference type="ChEBI" id="CHEBI:28563"/>
        <dbReference type="ChEBI" id="CHEBI:59087"/>
        <dbReference type="ChEBI" id="CHEBI:60628"/>
        <dbReference type="EC" id="3.2.1.113"/>
    </reaction>
</comment>
<evidence type="ECO:0000256" key="4">
    <source>
        <dbReference type="ARBA" id="ARBA00022729"/>
    </source>
</evidence>
<dbReference type="SUPFAM" id="SSF48225">
    <property type="entry name" value="Seven-hairpin glycosidases"/>
    <property type="match status" value="1"/>
</dbReference>
<dbReference type="Pfam" id="PF01532">
    <property type="entry name" value="Glyco_hydro_47"/>
    <property type="match status" value="1"/>
</dbReference>
<comment type="pathway">
    <text evidence="2">Protein modification; protein glycosylation.</text>
</comment>
<evidence type="ECO:0000313" key="15">
    <source>
        <dbReference type="Proteomes" id="UP000054383"/>
    </source>
</evidence>
<evidence type="ECO:0000256" key="8">
    <source>
        <dbReference type="ARBA" id="ARBA00023295"/>
    </source>
</evidence>
<proteinExistence type="inferred from homology"/>
<keyword evidence="5 12" id="KW-0378">Hydrolase</keyword>
<dbReference type="PANTHER" id="PTHR11742">
    <property type="entry name" value="MANNOSYL-OLIGOSACCHARIDE ALPHA-1,2-MANNOSIDASE-RELATED"/>
    <property type="match status" value="1"/>
</dbReference>
<protein>
    <recommendedName>
        <fullName evidence="12">alpha-1,2-Mannosidase</fullName>
        <ecNumber evidence="12">3.2.1.-</ecNumber>
    </recommendedName>
</protein>
<evidence type="ECO:0000256" key="2">
    <source>
        <dbReference type="ARBA" id="ARBA00004922"/>
    </source>
</evidence>
<keyword evidence="4 13" id="KW-0732">Signal</keyword>
<name>A0A0U1LIW0_TALIS</name>
<evidence type="ECO:0000256" key="13">
    <source>
        <dbReference type="SAM" id="SignalP"/>
    </source>
</evidence>
<dbReference type="InterPro" id="IPR001382">
    <property type="entry name" value="Glyco_hydro_47"/>
</dbReference>
<dbReference type="GO" id="GO:0004571">
    <property type="term" value="F:mannosyl-oligosaccharide 1,2-alpha-mannosidase activity"/>
    <property type="evidence" value="ECO:0007669"/>
    <property type="project" value="UniProtKB-EC"/>
</dbReference>
<dbReference type="PRINTS" id="PR00747">
    <property type="entry name" value="GLYHDRLASE47"/>
</dbReference>
<dbReference type="GO" id="GO:0005509">
    <property type="term" value="F:calcium ion binding"/>
    <property type="evidence" value="ECO:0007669"/>
    <property type="project" value="InterPro"/>
</dbReference>
<evidence type="ECO:0000256" key="11">
    <source>
        <dbReference type="PIRSR" id="PIRSR601382-2"/>
    </source>
</evidence>
<evidence type="ECO:0000256" key="1">
    <source>
        <dbReference type="ARBA" id="ARBA00001913"/>
    </source>
</evidence>
<dbReference type="EMBL" id="CVMT01000001">
    <property type="protein sequence ID" value="CRG82939.1"/>
    <property type="molecule type" value="Genomic_DNA"/>
</dbReference>
<comment type="similarity">
    <text evidence="3 12">Belongs to the glycosyl hydrolase 47 family.</text>
</comment>
<gene>
    <name evidence="14" type="ORF">PISL3812_00286</name>
</gene>
<dbReference type="OrthoDB" id="8118055at2759"/>
<reference evidence="14 15" key="1">
    <citation type="submission" date="2015-04" db="EMBL/GenBank/DDBJ databases">
        <authorList>
            <person name="Syromyatnikov M.Y."/>
            <person name="Popov V.N."/>
        </authorList>
    </citation>
    <scope>NUCLEOTIDE SEQUENCE [LARGE SCALE GENOMIC DNA]</scope>
    <source>
        <strain evidence="14">WF-38-12</strain>
    </source>
</reference>
<evidence type="ECO:0000256" key="5">
    <source>
        <dbReference type="ARBA" id="ARBA00022801"/>
    </source>
</evidence>
<keyword evidence="8 12" id="KW-0326">Glycosidase</keyword>
<feature type="signal peptide" evidence="13">
    <location>
        <begin position="1"/>
        <end position="21"/>
    </location>
</feature>
<dbReference type="AlphaFoldDB" id="A0A0U1LIW0"/>
<dbReference type="PANTHER" id="PTHR11742:SF101">
    <property type="entry name" value="MANNOSYL-OLIGOSACCHARIDE ALPHA-1,2-MANNOSIDASE 1B"/>
    <property type="match status" value="1"/>
</dbReference>
<dbReference type="InterPro" id="IPR050749">
    <property type="entry name" value="Glycosyl_Hydrolase_47"/>
</dbReference>
<dbReference type="EC" id="3.2.1.-" evidence="12"/>
<keyword evidence="7" id="KW-0325">Glycoprotein</keyword>
<evidence type="ECO:0000313" key="14">
    <source>
        <dbReference type="EMBL" id="CRG82939.1"/>
    </source>
</evidence>
<evidence type="ECO:0000256" key="7">
    <source>
        <dbReference type="ARBA" id="ARBA00023180"/>
    </source>
</evidence>
<organism evidence="14 15">
    <name type="scientific">Talaromyces islandicus</name>
    <name type="common">Penicillium islandicum</name>
    <dbReference type="NCBI Taxonomy" id="28573"/>
    <lineage>
        <taxon>Eukaryota</taxon>
        <taxon>Fungi</taxon>
        <taxon>Dikarya</taxon>
        <taxon>Ascomycota</taxon>
        <taxon>Pezizomycotina</taxon>
        <taxon>Eurotiomycetes</taxon>
        <taxon>Eurotiomycetidae</taxon>
        <taxon>Eurotiales</taxon>
        <taxon>Trichocomaceae</taxon>
        <taxon>Talaromyces</taxon>
        <taxon>Talaromyces sect. Islandici</taxon>
    </lineage>
</organism>
<dbReference type="Proteomes" id="UP000054383">
    <property type="component" value="Unassembled WGS sequence"/>
</dbReference>
<dbReference type="GO" id="GO:0005783">
    <property type="term" value="C:endoplasmic reticulum"/>
    <property type="evidence" value="ECO:0007669"/>
    <property type="project" value="TreeGrafter"/>
</dbReference>
<dbReference type="OMA" id="SSYYETY"/>
<comment type="catalytic activity">
    <reaction evidence="10">
        <text>N(4)-(alpha-D-Man-(1-&gt;2)-alpha-D-Man-(1-&gt;2)-alpha-D-Man-(1-&gt;3)-[alpha-D-Man-(1-&gt;2)-alpha-D-Man-(1-&gt;3)-[alpha-D-Man-(1-&gt;2)-alpha-D-Man-(1-&gt;6)]-alpha-D-Man-(1-&gt;6)]-beta-D-Man-(1-&gt;4)-beta-D-GlcNAc-(1-&gt;4)-beta-D-GlcNAc)-L-asparaginyl-[protein] (N-glucan mannose isomer 9A1,2,3B1,2,3) + 4 H2O = N(4)-(alpha-D-Man-(1-&gt;3)-[alpha-D-Man-(1-&gt;3)-[alpha-D-Man-(1-&gt;6)]-alpha-D-Man-(1-&gt;6)]-beta-D-Man-(1-&gt;4)-beta-D-GlcNAc-(1-&gt;4)-beta-D-GlcNAc)-L-asparaginyl-[protein] (N-glucan mannose isomer 5A1,2) + 4 beta-D-mannose</text>
        <dbReference type="Rhea" id="RHEA:56008"/>
        <dbReference type="Rhea" id="RHEA-COMP:14356"/>
        <dbReference type="Rhea" id="RHEA-COMP:14367"/>
        <dbReference type="ChEBI" id="CHEBI:15377"/>
        <dbReference type="ChEBI" id="CHEBI:28563"/>
        <dbReference type="ChEBI" id="CHEBI:59087"/>
        <dbReference type="ChEBI" id="CHEBI:139493"/>
        <dbReference type="EC" id="3.2.1.113"/>
    </reaction>
</comment>
<dbReference type="InterPro" id="IPR036026">
    <property type="entry name" value="Seven-hairpin_glycosidases"/>
</dbReference>
<dbReference type="UniPathway" id="UPA00378"/>
<evidence type="ECO:0000256" key="9">
    <source>
        <dbReference type="ARBA" id="ARBA00047669"/>
    </source>
</evidence>
<dbReference type="STRING" id="28573.A0A0U1LIW0"/>
<dbReference type="GO" id="GO:0036503">
    <property type="term" value="P:ERAD pathway"/>
    <property type="evidence" value="ECO:0007669"/>
    <property type="project" value="UniProtKB-ARBA"/>
</dbReference>